<evidence type="ECO:0000256" key="1">
    <source>
        <dbReference type="SAM" id="MobiDB-lite"/>
    </source>
</evidence>
<accession>A0A835HEZ1</accession>
<feature type="domain" description="Small acidic protein-like" evidence="2">
    <location>
        <begin position="376"/>
        <end position="446"/>
    </location>
</feature>
<keyword evidence="4" id="KW-1185">Reference proteome</keyword>
<feature type="compositionally biased region" description="Basic and acidic residues" evidence="1">
    <location>
        <begin position="131"/>
        <end position="198"/>
    </location>
</feature>
<dbReference type="InterPro" id="IPR028124">
    <property type="entry name" value="SMAP_dom"/>
</dbReference>
<feature type="region of interest" description="Disordered" evidence="1">
    <location>
        <begin position="1"/>
        <end position="303"/>
    </location>
</feature>
<evidence type="ECO:0000259" key="2">
    <source>
        <dbReference type="Pfam" id="PF15477"/>
    </source>
</evidence>
<feature type="compositionally biased region" description="Basic and acidic residues" evidence="1">
    <location>
        <begin position="208"/>
        <end position="232"/>
    </location>
</feature>
<proteinExistence type="predicted"/>
<feature type="compositionally biased region" description="Basic and acidic residues" evidence="1">
    <location>
        <begin position="57"/>
        <end position="76"/>
    </location>
</feature>
<feature type="compositionally biased region" description="Polar residues" evidence="1">
    <location>
        <begin position="278"/>
        <end position="299"/>
    </location>
</feature>
<dbReference type="EMBL" id="JADFTS010000007">
    <property type="protein sequence ID" value="KAF9597921.1"/>
    <property type="molecule type" value="Genomic_DNA"/>
</dbReference>
<evidence type="ECO:0000313" key="3">
    <source>
        <dbReference type="EMBL" id="KAF9597921.1"/>
    </source>
</evidence>
<evidence type="ECO:0000313" key="4">
    <source>
        <dbReference type="Proteomes" id="UP000631114"/>
    </source>
</evidence>
<name>A0A835HEZ1_9MAGN</name>
<dbReference type="Pfam" id="PF15477">
    <property type="entry name" value="SMAP"/>
    <property type="match status" value="1"/>
</dbReference>
<feature type="region of interest" description="Disordered" evidence="1">
    <location>
        <begin position="395"/>
        <end position="419"/>
    </location>
</feature>
<comment type="caution">
    <text evidence="3">The sequence shown here is derived from an EMBL/GenBank/DDBJ whole genome shotgun (WGS) entry which is preliminary data.</text>
</comment>
<dbReference type="PANTHER" id="PTHR22426:SF2">
    <property type="entry name" value="ARGININE_SERINE-RICH COILED-COIL PROTEIN 2"/>
    <property type="match status" value="1"/>
</dbReference>
<organism evidence="3 4">
    <name type="scientific">Coptis chinensis</name>
    <dbReference type="NCBI Taxonomy" id="261450"/>
    <lineage>
        <taxon>Eukaryota</taxon>
        <taxon>Viridiplantae</taxon>
        <taxon>Streptophyta</taxon>
        <taxon>Embryophyta</taxon>
        <taxon>Tracheophyta</taxon>
        <taxon>Spermatophyta</taxon>
        <taxon>Magnoliopsida</taxon>
        <taxon>Ranunculales</taxon>
        <taxon>Ranunculaceae</taxon>
        <taxon>Coptidoideae</taxon>
        <taxon>Coptis</taxon>
    </lineage>
</organism>
<gene>
    <name evidence="3" type="ORF">IFM89_022623</name>
</gene>
<sequence length="447" mass="50720">MDSGRNRFDKGGDSHRYSDRRSYRSSHDDRRQGDFNRYNKYADEGERSYHRSSGSGRESRSSTHSDRGRHGSDQDRQVAGWSTGKYAEEKSDDEEHRGKDKDSVERKRHKDKDSTVERATSGRRHINSYVDESKSEERERHKKSEGGRDETKNSVKSLGDDKSDSTSSVEEARAHGRHSDAARESGRSRREETQKSNMKDLVGQKGDTMGKRKSDAWESDRHWREKDEKECSTFRNRKSYAGDDQYPDKKSCFSEDNESSPKKLKLPNAVKDGYNGKDGQTLSKSTFAAAQRPPSSKYPQETIGKVIPEPVEANSNEAETAQDFNAAKVAAMKAAELVNKNLVGGGYMSTDQKKKLLWGSKKSAVAEEVFFPAHRWDVPLFSDRERQEKFNKLMGVKGEMKPEQKPDTKESGGLLQAEKQEQLQLDLEKQYTAGLRRRDGRTVGLGL</sequence>
<feature type="compositionally biased region" description="Basic and acidic residues" evidence="1">
    <location>
        <begin position="1"/>
        <end position="34"/>
    </location>
</feature>
<dbReference type="PANTHER" id="PTHR22426">
    <property type="entry name" value="ARGININE_SERINE-RICH COILED-COIL PROTEIN 2"/>
    <property type="match status" value="1"/>
</dbReference>
<dbReference type="Proteomes" id="UP000631114">
    <property type="component" value="Unassembled WGS sequence"/>
</dbReference>
<feature type="compositionally biased region" description="Basic and acidic residues" evidence="1">
    <location>
        <begin position="398"/>
        <end position="410"/>
    </location>
</feature>
<feature type="compositionally biased region" description="Basic and acidic residues" evidence="1">
    <location>
        <begin position="40"/>
        <end position="49"/>
    </location>
</feature>
<protein>
    <recommendedName>
        <fullName evidence="2">Small acidic protein-like domain-containing protein</fullName>
    </recommendedName>
</protein>
<dbReference type="OrthoDB" id="1928974at2759"/>
<feature type="compositionally biased region" description="Basic and acidic residues" evidence="1">
    <location>
        <begin position="86"/>
        <end position="116"/>
    </location>
</feature>
<reference evidence="3 4" key="1">
    <citation type="submission" date="2020-10" db="EMBL/GenBank/DDBJ databases">
        <title>The Coptis chinensis genome and diversification of protoberbering-type alkaloids.</title>
        <authorList>
            <person name="Wang B."/>
            <person name="Shu S."/>
            <person name="Song C."/>
            <person name="Liu Y."/>
        </authorList>
    </citation>
    <scope>NUCLEOTIDE SEQUENCE [LARGE SCALE GENOMIC DNA]</scope>
    <source>
        <strain evidence="3">HL-2020</strain>
        <tissue evidence="3">Leaf</tissue>
    </source>
</reference>
<dbReference type="AlphaFoldDB" id="A0A835HEZ1"/>